<reference evidence="1" key="1">
    <citation type="journal article" date="2020" name="Plant Biotechnol. J.">
        <title>The pomegranate (Punica granatum L.) draft genome dissects genetic divergence between soft- and hard-seeded cultivars.</title>
        <authorList>
            <person name="Luo X."/>
            <person name="Li H."/>
            <person name="Wu Z."/>
            <person name="Yao W."/>
            <person name="Zhao P."/>
            <person name="Cao D."/>
            <person name="Yu H."/>
            <person name="Li K."/>
            <person name="Poudel K."/>
            <person name="Zhao D."/>
            <person name="Zhang F."/>
            <person name="Xia X."/>
            <person name="Chen L."/>
            <person name="Wang Q."/>
            <person name="Jing D."/>
            <person name="Cao S."/>
        </authorList>
    </citation>
    <scope>NUCLEOTIDE SEQUENCE [LARGE SCALE GENOMIC DNA]</scope>
    <source>
        <strain evidence="1">cv. Tunisia</strain>
    </source>
</reference>
<dbReference type="PANTHER" id="PTHR33647">
    <property type="entry name" value="OS01G0793900 PROTEIN"/>
    <property type="match status" value="1"/>
</dbReference>
<gene>
    <name evidence="2" type="primary">LOC116195837</name>
</gene>
<organism evidence="1 2">
    <name type="scientific">Punica granatum</name>
    <name type="common">Pomegranate</name>
    <dbReference type="NCBI Taxonomy" id="22663"/>
    <lineage>
        <taxon>Eukaryota</taxon>
        <taxon>Viridiplantae</taxon>
        <taxon>Streptophyta</taxon>
        <taxon>Embryophyta</taxon>
        <taxon>Tracheophyta</taxon>
        <taxon>Spermatophyta</taxon>
        <taxon>Magnoliopsida</taxon>
        <taxon>eudicotyledons</taxon>
        <taxon>Gunneridae</taxon>
        <taxon>Pentapetalae</taxon>
        <taxon>rosids</taxon>
        <taxon>malvids</taxon>
        <taxon>Myrtales</taxon>
        <taxon>Lythraceae</taxon>
        <taxon>Punica</taxon>
    </lineage>
</organism>
<protein>
    <submittedName>
        <fullName evidence="2">Uncharacterized protein LOC116195837</fullName>
    </submittedName>
</protein>
<evidence type="ECO:0000313" key="2">
    <source>
        <dbReference type="RefSeq" id="XP_031381082.1"/>
    </source>
</evidence>
<name>A0A6P8CB73_PUNGR</name>
<proteinExistence type="predicted"/>
<reference evidence="2" key="2">
    <citation type="submission" date="2025-08" db="UniProtKB">
        <authorList>
            <consortium name="RefSeq"/>
        </authorList>
    </citation>
    <scope>IDENTIFICATION</scope>
    <source>
        <tissue evidence="2">Leaf</tissue>
    </source>
</reference>
<accession>A0A6P8CB73</accession>
<evidence type="ECO:0000313" key="1">
    <source>
        <dbReference type="Proteomes" id="UP000515151"/>
    </source>
</evidence>
<dbReference type="AlphaFoldDB" id="A0A6P8CB73"/>
<keyword evidence="1" id="KW-1185">Reference proteome</keyword>
<dbReference type="OrthoDB" id="610799at2759"/>
<dbReference type="PANTHER" id="PTHR33647:SF5">
    <property type="entry name" value="OS01G0793900 PROTEIN"/>
    <property type="match status" value="1"/>
</dbReference>
<sequence>MYYVYLYINRWYICQPTSPLSIIYPSSCSLHNNTRTSILKNNHRLRGRMGNCIRHESPMQWGGDNWSSAAGDEEEEELAYGLNMAKSLESQSPAAVEMVKVRITKRQLEELLGKVDVKELSVHQAVTQLLSAAAVSHHRTWRPALQSIPETN</sequence>
<dbReference type="RefSeq" id="XP_031381082.1">
    <property type="nucleotide sequence ID" value="XM_031525222.1"/>
</dbReference>
<dbReference type="Proteomes" id="UP000515151">
    <property type="component" value="Chromosome 1"/>
</dbReference>
<dbReference type="GeneID" id="116195837"/>